<dbReference type="PANTHER" id="PTHR45974:SF272">
    <property type="entry name" value="LEUCINE RICH REPEAT FAMILY PROTEIN, EXPRESSED"/>
    <property type="match status" value="1"/>
</dbReference>
<organism evidence="29 30">
    <name type="scientific">Carex littledalei</name>
    <dbReference type="NCBI Taxonomy" id="544730"/>
    <lineage>
        <taxon>Eukaryota</taxon>
        <taxon>Viridiplantae</taxon>
        <taxon>Streptophyta</taxon>
        <taxon>Embryophyta</taxon>
        <taxon>Tracheophyta</taxon>
        <taxon>Spermatophyta</taxon>
        <taxon>Magnoliopsida</taxon>
        <taxon>Liliopsida</taxon>
        <taxon>Poales</taxon>
        <taxon>Cyperaceae</taxon>
        <taxon>Cyperoideae</taxon>
        <taxon>Cariceae</taxon>
        <taxon>Carex</taxon>
        <taxon>Carex subgen. Euthyceras</taxon>
    </lineage>
</organism>
<evidence type="ECO:0000256" key="1">
    <source>
        <dbReference type="ARBA" id="ARBA00004251"/>
    </source>
</evidence>
<evidence type="ECO:0000256" key="26">
    <source>
        <dbReference type="SAM" id="Phobius"/>
    </source>
</evidence>
<dbReference type="PROSITE" id="PS50011">
    <property type="entry name" value="PROTEIN_KINASE_DOM"/>
    <property type="match status" value="1"/>
</dbReference>
<evidence type="ECO:0000313" key="29">
    <source>
        <dbReference type="EMBL" id="KAF3326914.1"/>
    </source>
</evidence>
<dbReference type="GO" id="GO:0004674">
    <property type="term" value="F:protein serine/threonine kinase activity"/>
    <property type="evidence" value="ECO:0007669"/>
    <property type="project" value="UniProtKB-KW"/>
</dbReference>
<dbReference type="InterPro" id="IPR011009">
    <property type="entry name" value="Kinase-like_dom_sf"/>
</dbReference>
<dbReference type="InterPro" id="IPR013210">
    <property type="entry name" value="LRR_N_plant-typ"/>
</dbReference>
<evidence type="ECO:0000256" key="10">
    <source>
        <dbReference type="ARBA" id="ARBA00022692"/>
    </source>
</evidence>
<feature type="chain" id="PRO_5032670462" description="Receptor kinase-like protein Xa21" evidence="27">
    <location>
        <begin position="31"/>
        <end position="1001"/>
    </location>
</feature>
<dbReference type="Pfam" id="PF00560">
    <property type="entry name" value="LRR_1"/>
    <property type="match status" value="7"/>
</dbReference>
<comment type="function">
    <text evidence="23">The processed protein kinase Xa21 chain released by protein cleavage after X.oryzae pv. oryzae protein Ax21 detection translocates into the nucleus where it can bind and regulate WRKY62, a transcription factor. Confers resistance to the bacterial pathogen X.oryzae pv. oryzae (Xoo).</text>
</comment>
<keyword evidence="10 26" id="KW-0812">Transmembrane</keyword>
<evidence type="ECO:0000256" key="18">
    <source>
        <dbReference type="ARBA" id="ARBA00023170"/>
    </source>
</evidence>
<dbReference type="FunFam" id="3.80.10.10:FF:000275">
    <property type="entry name" value="Leucine-rich repeat receptor-like protein kinase"/>
    <property type="match status" value="1"/>
</dbReference>
<evidence type="ECO:0000256" key="19">
    <source>
        <dbReference type="ARBA" id="ARBA00023180"/>
    </source>
</evidence>
<dbReference type="Gene3D" id="3.80.10.10">
    <property type="entry name" value="Ribonuclease Inhibitor"/>
    <property type="match status" value="4"/>
</dbReference>
<dbReference type="SUPFAM" id="SSF56112">
    <property type="entry name" value="Protein kinase-like (PK-like)"/>
    <property type="match status" value="1"/>
</dbReference>
<dbReference type="CDD" id="cd14066">
    <property type="entry name" value="STKc_IRAK"/>
    <property type="match status" value="1"/>
</dbReference>
<name>A0A833QYC0_9POAL</name>
<evidence type="ECO:0000256" key="27">
    <source>
        <dbReference type="SAM" id="SignalP"/>
    </source>
</evidence>
<dbReference type="SUPFAM" id="SSF52058">
    <property type="entry name" value="L domain-like"/>
    <property type="match status" value="1"/>
</dbReference>
<evidence type="ECO:0000256" key="8">
    <source>
        <dbReference type="ARBA" id="ARBA00022614"/>
    </source>
</evidence>
<keyword evidence="6" id="KW-0723">Serine/threonine-protein kinase</keyword>
<dbReference type="FunFam" id="3.30.200.20:FF:000432">
    <property type="entry name" value="LRR receptor-like serine/threonine-protein kinase EFR"/>
    <property type="match status" value="1"/>
</dbReference>
<comment type="subcellular location">
    <subcellularLocation>
        <location evidence="1">Cell membrane</location>
        <topology evidence="1">Single-pass type I membrane protein</topology>
    </subcellularLocation>
    <subcellularLocation>
        <location evidence="2">Endoplasmic reticulum membrane</location>
        <topology evidence="2">Single-pass membrane protein</topology>
    </subcellularLocation>
</comment>
<keyword evidence="16 26" id="KW-1133">Transmembrane helix</keyword>
<evidence type="ECO:0000256" key="5">
    <source>
        <dbReference type="ARBA" id="ARBA00022475"/>
    </source>
</evidence>
<reference evidence="29" key="1">
    <citation type="submission" date="2020-01" db="EMBL/GenBank/DDBJ databases">
        <title>Genome sequence of Kobresia littledalei, the first chromosome-level genome in the family Cyperaceae.</title>
        <authorList>
            <person name="Qu G."/>
        </authorList>
    </citation>
    <scope>NUCLEOTIDE SEQUENCE</scope>
    <source>
        <strain evidence="29">C.B.Clarke</strain>
        <tissue evidence="29">Leaf</tissue>
    </source>
</reference>
<dbReference type="FunFam" id="1.10.510.10:FF:000358">
    <property type="entry name" value="Putative leucine-rich repeat receptor-like serine/threonine-protein kinase"/>
    <property type="match status" value="1"/>
</dbReference>
<feature type="transmembrane region" description="Helical" evidence="26">
    <location>
        <begin position="648"/>
        <end position="671"/>
    </location>
</feature>
<dbReference type="OrthoDB" id="676979at2759"/>
<evidence type="ECO:0000256" key="23">
    <source>
        <dbReference type="ARBA" id="ARBA00056628"/>
    </source>
</evidence>
<keyword evidence="7" id="KW-0597">Phosphoprotein</keyword>
<keyword evidence="18 29" id="KW-0675">Receptor</keyword>
<comment type="caution">
    <text evidence="29">The sequence shown here is derived from an EMBL/GenBank/DDBJ whole genome shotgun (WGS) entry which is preliminary data.</text>
</comment>
<evidence type="ECO:0000256" key="16">
    <source>
        <dbReference type="ARBA" id="ARBA00022989"/>
    </source>
</evidence>
<dbReference type="FunFam" id="3.80.10.10:FF:000288">
    <property type="entry name" value="LRR receptor-like serine/threonine-protein kinase EFR"/>
    <property type="match status" value="1"/>
</dbReference>
<dbReference type="EMBL" id="SWLB01000018">
    <property type="protein sequence ID" value="KAF3326914.1"/>
    <property type="molecule type" value="Genomic_DNA"/>
</dbReference>
<evidence type="ECO:0000313" key="30">
    <source>
        <dbReference type="Proteomes" id="UP000623129"/>
    </source>
</evidence>
<comment type="catalytic activity">
    <reaction evidence="20">
        <text>L-threonyl-[protein] + ATP = O-phospho-L-threonyl-[protein] + ADP + H(+)</text>
        <dbReference type="Rhea" id="RHEA:46608"/>
        <dbReference type="Rhea" id="RHEA-COMP:11060"/>
        <dbReference type="Rhea" id="RHEA-COMP:11605"/>
        <dbReference type="ChEBI" id="CHEBI:15378"/>
        <dbReference type="ChEBI" id="CHEBI:30013"/>
        <dbReference type="ChEBI" id="CHEBI:30616"/>
        <dbReference type="ChEBI" id="CHEBI:61977"/>
        <dbReference type="ChEBI" id="CHEBI:456216"/>
        <dbReference type="EC" id="2.7.11.1"/>
    </reaction>
</comment>
<dbReference type="Gene3D" id="3.30.200.20">
    <property type="entry name" value="Phosphorylase Kinase, domain 1"/>
    <property type="match status" value="1"/>
</dbReference>
<evidence type="ECO:0000256" key="24">
    <source>
        <dbReference type="ARBA" id="ARBA00072040"/>
    </source>
</evidence>
<proteinExistence type="inferred from homology"/>
<keyword evidence="30" id="KW-1185">Reference proteome</keyword>
<keyword evidence="17 26" id="KW-0472">Membrane</keyword>
<dbReference type="Proteomes" id="UP000623129">
    <property type="component" value="Unassembled WGS sequence"/>
</dbReference>
<sequence length="1001" mass="109345">MFPFSKFQSSFSLILLSFTILSSSRHGCDASTTGDQETIILINSQLSDPYGALASWSNSSNAFCKWRGVRCDDQTHVTMLALDSLGLTGPLPPSIANLTFLQSINLSGNNFYGQIPSEFDQLTRLEYLNLSNNFLKGEIPPMLFNIPSLISIDLSKNSLNGTIPPFEGNLLPPLMYLSLKRNNLTGVIPKSLGNISSLTYLDLSDNFLEGSIPEILGINSNLQHLDLSMNYLLGDVPNSLYNITSLSYFNLGYNSLTGTIPFTVGYTLPYIQTLNLGVNQFTGPVPSSLSNASNLQKLVLGANSLDGEVPNNLGSLHNLSYLDLGWNQLESGDWSFLSSLTYCKKLRYLNLMGNNLNGNLPNTVGNLSTQLEILLMGNNNISGTIPFEIGNLVNLTALYLDRNLLTGIVPPTIGSLRNLQTLQLSTNMLSGPIPSSIGNLTQLSQLWLMENQFNGTIPKSIGKCKNLLRLRLCRNNLEGIIPEEIFRITTLSQELDLSNNFLEGTIPLEVGSLINLPYLDLSGNKLHGEIPPTLGKCQILQELRLSANRLQGIIPDNLKKLKGIKRLDLSQNNLSGKIPKYFDTFQSLEYLNLSFNALEGEVPEGGIFTNASAVSLLGNIGLCSGNPLFDLPACSMNSSKHKLNKVKIALITIGSIAIFISILVVLFGTLYRLKERDTKCQVKCFDDGRYRRVSYNELVKATDGFSVSNFIGSGSFGSVYKGNLDGDDQVAVKVFDLDQTGAQRSFTAECESLRNIRHRNLVSVITSCSTLDSKGKDFKALVFKYVPNGSLEEGIHPKDQGEKLSLAQRISVAFDMASALSYLHHQCMPPLVHCDLKPSNVLIDGHMNALVSDFGLARFLPDFASAVTQSATSLIGLKGTIGYIAPEYAQGGQISVVGDVYSYGIVLLEMLTGKRPTSDVFNGGLNLHSYVNAAFPEKIEEILDPTISEEIKDHLMHRCVTSLLRIGLSCSNEAPKDRISMRDVATEISSIKEAVLASGEL</sequence>
<dbReference type="SMART" id="SM00220">
    <property type="entry name" value="S_TKc"/>
    <property type="match status" value="1"/>
</dbReference>
<evidence type="ECO:0000256" key="3">
    <source>
        <dbReference type="ARBA" id="ARBA00008684"/>
    </source>
</evidence>
<evidence type="ECO:0000256" key="20">
    <source>
        <dbReference type="ARBA" id="ARBA00047899"/>
    </source>
</evidence>
<dbReference type="AlphaFoldDB" id="A0A833QYC0"/>
<dbReference type="EC" id="2.7.11.1" evidence="4"/>
<dbReference type="PROSITE" id="PS00108">
    <property type="entry name" value="PROTEIN_KINASE_ST"/>
    <property type="match status" value="1"/>
</dbReference>
<feature type="domain" description="Protein kinase" evidence="28">
    <location>
        <begin position="705"/>
        <end position="996"/>
    </location>
</feature>
<evidence type="ECO:0000256" key="12">
    <source>
        <dbReference type="ARBA" id="ARBA00022737"/>
    </source>
</evidence>
<dbReference type="InterPro" id="IPR000719">
    <property type="entry name" value="Prot_kinase_dom"/>
</dbReference>
<evidence type="ECO:0000256" key="14">
    <source>
        <dbReference type="ARBA" id="ARBA00022777"/>
    </source>
</evidence>
<keyword evidence="9" id="KW-0808">Transferase</keyword>
<evidence type="ECO:0000256" key="9">
    <source>
        <dbReference type="ARBA" id="ARBA00022679"/>
    </source>
</evidence>
<dbReference type="GO" id="GO:0005789">
    <property type="term" value="C:endoplasmic reticulum membrane"/>
    <property type="evidence" value="ECO:0007669"/>
    <property type="project" value="UniProtKB-SubCell"/>
</dbReference>
<accession>A0A833QYC0</accession>
<evidence type="ECO:0000256" key="6">
    <source>
        <dbReference type="ARBA" id="ARBA00022527"/>
    </source>
</evidence>
<evidence type="ECO:0000256" key="13">
    <source>
        <dbReference type="ARBA" id="ARBA00022741"/>
    </source>
</evidence>
<feature type="binding site" evidence="25">
    <location>
        <position position="733"/>
    </location>
    <ligand>
        <name>ATP</name>
        <dbReference type="ChEBI" id="CHEBI:30616"/>
    </ligand>
</feature>
<comment type="similarity">
    <text evidence="3">Belongs to the protein kinase superfamily. Ser/Thr protein kinase family.</text>
</comment>
<dbReference type="Gene3D" id="1.10.510.10">
    <property type="entry name" value="Transferase(Phosphotransferase) domain 1"/>
    <property type="match status" value="1"/>
</dbReference>
<dbReference type="GO" id="GO:0005886">
    <property type="term" value="C:plasma membrane"/>
    <property type="evidence" value="ECO:0007669"/>
    <property type="project" value="UniProtKB-SubCell"/>
</dbReference>
<dbReference type="InterPro" id="IPR017441">
    <property type="entry name" value="Protein_kinase_ATP_BS"/>
</dbReference>
<dbReference type="PROSITE" id="PS00107">
    <property type="entry name" value="PROTEIN_KINASE_ATP"/>
    <property type="match status" value="1"/>
</dbReference>
<dbReference type="InterPro" id="IPR003591">
    <property type="entry name" value="Leu-rich_rpt_typical-subtyp"/>
</dbReference>
<gene>
    <name evidence="29" type="ORF">FCM35_KLT08544</name>
</gene>
<evidence type="ECO:0000256" key="2">
    <source>
        <dbReference type="ARBA" id="ARBA00004389"/>
    </source>
</evidence>
<dbReference type="Pfam" id="PF08263">
    <property type="entry name" value="LRRNT_2"/>
    <property type="match status" value="1"/>
</dbReference>
<evidence type="ECO:0000256" key="7">
    <source>
        <dbReference type="ARBA" id="ARBA00022553"/>
    </source>
</evidence>
<dbReference type="GO" id="GO:0005524">
    <property type="term" value="F:ATP binding"/>
    <property type="evidence" value="ECO:0007669"/>
    <property type="project" value="UniProtKB-UniRule"/>
</dbReference>
<comment type="function">
    <text evidence="22">Receptor kinase that detects X.oryzae pv. oryzae protein Ax21 to promote innate immunity. Following X.oryzae pv. oryzae protein Ax21 detection, undergoes cleavage, releasing the processed protein kinase Xa21 chain.</text>
</comment>
<keyword evidence="5" id="KW-1003">Cell membrane</keyword>
<dbReference type="InterPro" id="IPR008271">
    <property type="entry name" value="Ser/Thr_kinase_AS"/>
</dbReference>
<protein>
    <recommendedName>
        <fullName evidence="24">Receptor kinase-like protein Xa21</fullName>
        <ecNumber evidence="4">2.7.11.1</ecNumber>
    </recommendedName>
</protein>
<dbReference type="InterPro" id="IPR032675">
    <property type="entry name" value="LRR_dom_sf"/>
</dbReference>
<dbReference type="FunFam" id="3.80.10.10:FF:001158">
    <property type="entry name" value="Leucine-rich repeat protein kinase family protein"/>
    <property type="match status" value="1"/>
</dbReference>
<evidence type="ECO:0000256" key="11">
    <source>
        <dbReference type="ARBA" id="ARBA00022729"/>
    </source>
</evidence>
<evidence type="ECO:0000256" key="25">
    <source>
        <dbReference type="PROSITE-ProRule" id="PRU10141"/>
    </source>
</evidence>
<dbReference type="SUPFAM" id="SSF52047">
    <property type="entry name" value="RNI-like"/>
    <property type="match status" value="1"/>
</dbReference>
<evidence type="ECO:0000256" key="17">
    <source>
        <dbReference type="ARBA" id="ARBA00023136"/>
    </source>
</evidence>
<feature type="signal peptide" evidence="27">
    <location>
        <begin position="1"/>
        <end position="30"/>
    </location>
</feature>
<comment type="catalytic activity">
    <reaction evidence="21">
        <text>L-seryl-[protein] + ATP = O-phospho-L-seryl-[protein] + ADP + H(+)</text>
        <dbReference type="Rhea" id="RHEA:17989"/>
        <dbReference type="Rhea" id="RHEA-COMP:9863"/>
        <dbReference type="Rhea" id="RHEA-COMP:11604"/>
        <dbReference type="ChEBI" id="CHEBI:15378"/>
        <dbReference type="ChEBI" id="CHEBI:29999"/>
        <dbReference type="ChEBI" id="CHEBI:30616"/>
        <dbReference type="ChEBI" id="CHEBI:83421"/>
        <dbReference type="ChEBI" id="CHEBI:456216"/>
        <dbReference type="EC" id="2.7.11.1"/>
    </reaction>
</comment>
<keyword evidence="14 29" id="KW-0418">Kinase</keyword>
<keyword evidence="11 27" id="KW-0732">Signal</keyword>
<dbReference type="SMART" id="SM00369">
    <property type="entry name" value="LRR_TYP"/>
    <property type="match status" value="9"/>
</dbReference>
<keyword evidence="15 25" id="KW-0067">ATP-binding</keyword>
<keyword evidence="19" id="KW-0325">Glycoprotein</keyword>
<dbReference type="InterPro" id="IPR001611">
    <property type="entry name" value="Leu-rich_rpt"/>
</dbReference>
<evidence type="ECO:0000256" key="22">
    <source>
        <dbReference type="ARBA" id="ARBA00054320"/>
    </source>
</evidence>
<evidence type="ECO:0000256" key="15">
    <source>
        <dbReference type="ARBA" id="ARBA00022840"/>
    </source>
</evidence>
<evidence type="ECO:0000259" key="28">
    <source>
        <dbReference type="PROSITE" id="PS50011"/>
    </source>
</evidence>
<evidence type="ECO:0000256" key="4">
    <source>
        <dbReference type="ARBA" id="ARBA00012513"/>
    </source>
</evidence>
<evidence type="ECO:0000256" key="21">
    <source>
        <dbReference type="ARBA" id="ARBA00048679"/>
    </source>
</evidence>
<keyword evidence="12" id="KW-0677">Repeat</keyword>
<dbReference type="Pfam" id="PF13855">
    <property type="entry name" value="LRR_8"/>
    <property type="match status" value="3"/>
</dbReference>
<dbReference type="Pfam" id="PF00069">
    <property type="entry name" value="Pkinase"/>
    <property type="match status" value="1"/>
</dbReference>
<keyword evidence="8" id="KW-0433">Leucine-rich repeat</keyword>
<keyword evidence="13 25" id="KW-0547">Nucleotide-binding</keyword>
<dbReference type="PANTHER" id="PTHR45974">
    <property type="entry name" value="RECEPTOR-LIKE PROTEIN 55"/>
    <property type="match status" value="1"/>
</dbReference>